<dbReference type="GO" id="GO:0005739">
    <property type="term" value="C:mitochondrion"/>
    <property type="evidence" value="ECO:0007669"/>
    <property type="project" value="TreeGrafter"/>
</dbReference>
<sequence length="951" mass="103885">MAPNFFSKLVKASQAPAPLSSNSSSPKEDQMSESSRTTSTTSYPHSQFISHPPSTHLSPRTFGDETPDSMSDRGSVKIGIVPPSPRTIHTDFSEFAERLANIGSVHQETLQHRRTRSQDRPIPDRHAVSLAARSTGEMVFIVEDMLPTPTPNRSNNVGHDWSSTISDGSPRSSRQLTPASSTGNLKGFVDKHGSRSPSLQTSDRSAERKSSLRRKTQPSPPLNLNQASNVDTPDVYRQGRHEDSPAPQSNTIVESPTAVAFQKAPSQELLAAFSDIDATSVRSATSSTSKSKKSWRKPSLSTPSRKPTGIATALAASGLAMANATSQVPPVPALPSSSPKSTLALNGNKSREGTLNSRTRVQHGASSSAHSMPDAGARSRDISLSKSDFSDGDTFHSSEEDSGSDDELDLNAQDIPVTGFAVASNKRNADFHELFPSIPEGDYLIEDYGCALQREILIQGRLYISENHICFHANIFGWITDLSIPIYEITGLEKKMTAFVIPNAIQITTRQAKYTFASFLSRDTTYDVIANIWRLALPEDNLELPGSHNASSRSMISTLSVSDETGKEVTLGVGLNKVTRCSCSKNDGHLSEVALETVLPGTPDKIYNLMFASGFIKDFMKVDQKLIDVQISDWAPISQGSKLLQRNMSYIKPLYNSVGPKQTKCEIHDESVHCDFDDHAVMLTTTKTPDVPSGGVFAVMTRTCLMWASSISTRVIVTTQVEWTGRSFIKGLIEKSAIEGQKVYHSDLDKAIRMYIQEHQSEFIPEGIDPTAVAPVEPITPVVEHSGGGLEGVISGEEARKARERDRNRRGLQWAYDTLDGAYSVAKRSTTGALELVREAWDQSSSTTILWFIIVLLVFSNLWTLVLVGNREEVGRRKEAKRAEEKEKWVQGVVAGIWEEMAGERFRPGTTSPTPSGPSSDLQTEVANIGKALDGVEARVRALRESLDSLN</sequence>
<gene>
    <name evidence="9" type="ORF">PAXRUDRAFT_9197</name>
</gene>
<protein>
    <submittedName>
        <fullName evidence="9">Unplaced genomic scaffold scaffold_53, whole genome shotgun sequence</fullName>
    </submittedName>
</protein>
<evidence type="ECO:0000259" key="8">
    <source>
        <dbReference type="PROSITE" id="PS51778"/>
    </source>
</evidence>
<dbReference type="PROSITE" id="PS51778">
    <property type="entry name" value="VAST"/>
    <property type="match status" value="1"/>
</dbReference>
<feature type="region of interest" description="Disordered" evidence="6">
    <location>
        <begin position="279"/>
        <end position="308"/>
    </location>
</feature>
<feature type="region of interest" description="Disordered" evidence="6">
    <location>
        <begin position="1"/>
        <end position="84"/>
    </location>
</feature>
<dbReference type="GO" id="GO:0120015">
    <property type="term" value="F:sterol transfer activity"/>
    <property type="evidence" value="ECO:0007669"/>
    <property type="project" value="TreeGrafter"/>
</dbReference>
<evidence type="ECO:0000256" key="4">
    <source>
        <dbReference type="ARBA" id="ARBA00022989"/>
    </source>
</evidence>
<dbReference type="GO" id="GO:0140268">
    <property type="term" value="C:endoplasmic reticulum-plasma membrane contact site"/>
    <property type="evidence" value="ECO:0007669"/>
    <property type="project" value="TreeGrafter"/>
</dbReference>
<dbReference type="STRING" id="930991.A0A0D0E8Z9"/>
<feature type="domain" description="VASt" evidence="8">
    <location>
        <begin position="589"/>
        <end position="760"/>
    </location>
</feature>
<comment type="subcellular location">
    <subcellularLocation>
        <location evidence="1">Membrane</location>
        <topology evidence="1">Single-pass membrane protein</topology>
    </subcellularLocation>
</comment>
<feature type="region of interest" description="Disordered" evidence="6">
    <location>
        <begin position="146"/>
        <end position="252"/>
    </location>
</feature>
<dbReference type="Pfam" id="PF02893">
    <property type="entry name" value="GRAM"/>
    <property type="match status" value="1"/>
</dbReference>
<dbReference type="InterPro" id="IPR004182">
    <property type="entry name" value="GRAM"/>
</dbReference>
<feature type="compositionally biased region" description="Low complexity" evidence="6">
    <location>
        <begin position="279"/>
        <end position="289"/>
    </location>
</feature>
<feature type="compositionally biased region" description="Polar residues" evidence="6">
    <location>
        <begin position="151"/>
        <end position="184"/>
    </location>
</feature>
<evidence type="ECO:0000256" key="5">
    <source>
        <dbReference type="ARBA" id="ARBA00023136"/>
    </source>
</evidence>
<feature type="compositionally biased region" description="Polar residues" evidence="6">
    <location>
        <begin position="222"/>
        <end position="231"/>
    </location>
</feature>
<organism evidence="9 10">
    <name type="scientific">Paxillus rubicundulus Ve08.2h10</name>
    <dbReference type="NCBI Taxonomy" id="930991"/>
    <lineage>
        <taxon>Eukaryota</taxon>
        <taxon>Fungi</taxon>
        <taxon>Dikarya</taxon>
        <taxon>Basidiomycota</taxon>
        <taxon>Agaricomycotina</taxon>
        <taxon>Agaricomycetes</taxon>
        <taxon>Agaricomycetidae</taxon>
        <taxon>Boletales</taxon>
        <taxon>Paxilineae</taxon>
        <taxon>Paxillaceae</taxon>
        <taxon>Paxillus</taxon>
    </lineage>
</organism>
<evidence type="ECO:0000313" key="10">
    <source>
        <dbReference type="Proteomes" id="UP000054538"/>
    </source>
</evidence>
<dbReference type="AlphaFoldDB" id="A0A0D0E8Z9"/>
<evidence type="ECO:0000256" key="6">
    <source>
        <dbReference type="SAM" id="MobiDB-lite"/>
    </source>
</evidence>
<reference evidence="10" key="2">
    <citation type="submission" date="2015-01" db="EMBL/GenBank/DDBJ databases">
        <title>Evolutionary Origins and Diversification of the Mycorrhizal Mutualists.</title>
        <authorList>
            <consortium name="DOE Joint Genome Institute"/>
            <consortium name="Mycorrhizal Genomics Consortium"/>
            <person name="Kohler A."/>
            <person name="Kuo A."/>
            <person name="Nagy L.G."/>
            <person name="Floudas D."/>
            <person name="Copeland A."/>
            <person name="Barry K.W."/>
            <person name="Cichocki N."/>
            <person name="Veneault-Fourrey C."/>
            <person name="LaButti K."/>
            <person name="Lindquist E.A."/>
            <person name="Lipzen A."/>
            <person name="Lundell T."/>
            <person name="Morin E."/>
            <person name="Murat C."/>
            <person name="Riley R."/>
            <person name="Ohm R."/>
            <person name="Sun H."/>
            <person name="Tunlid A."/>
            <person name="Henrissat B."/>
            <person name="Grigoriev I.V."/>
            <person name="Hibbett D.S."/>
            <person name="Martin F."/>
        </authorList>
    </citation>
    <scope>NUCLEOTIDE SEQUENCE [LARGE SCALE GENOMIC DNA]</scope>
    <source>
        <strain evidence="10">Ve08.2h10</strain>
    </source>
</reference>
<dbReference type="GO" id="GO:0032366">
    <property type="term" value="P:intracellular sterol transport"/>
    <property type="evidence" value="ECO:0007669"/>
    <property type="project" value="TreeGrafter"/>
</dbReference>
<feature type="region of interest" description="Disordered" evidence="6">
    <location>
        <begin position="106"/>
        <end position="125"/>
    </location>
</feature>
<dbReference type="CDD" id="cd13220">
    <property type="entry name" value="PH-GRAM_GRAMDC"/>
    <property type="match status" value="1"/>
</dbReference>
<dbReference type="SMART" id="SM00568">
    <property type="entry name" value="GRAM"/>
    <property type="match status" value="1"/>
</dbReference>
<feature type="compositionally biased region" description="Polar residues" evidence="6">
    <location>
        <begin position="343"/>
        <end position="370"/>
    </location>
</feature>
<feature type="region of interest" description="Disordered" evidence="6">
    <location>
        <begin position="327"/>
        <end position="409"/>
    </location>
</feature>
<dbReference type="OrthoDB" id="2162691at2759"/>
<feature type="compositionally biased region" description="Basic and acidic residues" evidence="6">
    <location>
        <begin position="116"/>
        <end position="125"/>
    </location>
</feature>
<proteinExistence type="inferred from homology"/>
<dbReference type="InParanoid" id="A0A0D0E8Z9"/>
<dbReference type="GO" id="GO:0032541">
    <property type="term" value="C:cortical endoplasmic reticulum"/>
    <property type="evidence" value="ECO:0007669"/>
    <property type="project" value="TreeGrafter"/>
</dbReference>
<feature type="compositionally biased region" description="Polar residues" evidence="6">
    <location>
        <begin position="43"/>
        <end position="58"/>
    </location>
</feature>
<evidence type="ECO:0000256" key="2">
    <source>
        <dbReference type="ARBA" id="ARBA00006582"/>
    </source>
</evidence>
<dbReference type="InterPro" id="IPR031968">
    <property type="entry name" value="VASt"/>
</dbReference>
<dbReference type="GO" id="GO:0005789">
    <property type="term" value="C:endoplasmic reticulum membrane"/>
    <property type="evidence" value="ECO:0007669"/>
    <property type="project" value="TreeGrafter"/>
</dbReference>
<evidence type="ECO:0000313" key="9">
    <source>
        <dbReference type="EMBL" id="KIK98959.1"/>
    </source>
</evidence>
<evidence type="ECO:0000256" key="7">
    <source>
        <dbReference type="SAM" id="Phobius"/>
    </source>
</evidence>
<dbReference type="Pfam" id="PF16016">
    <property type="entry name" value="VASt"/>
    <property type="match status" value="1"/>
</dbReference>
<keyword evidence="4 7" id="KW-1133">Transmembrane helix</keyword>
<dbReference type="PANTHER" id="PTHR23319">
    <property type="entry name" value="GRAM DOMAIN CONTAINING 1B, ISOFORM E"/>
    <property type="match status" value="1"/>
</dbReference>
<feature type="compositionally biased region" description="Acidic residues" evidence="6">
    <location>
        <begin position="400"/>
        <end position="409"/>
    </location>
</feature>
<name>A0A0D0E8Z9_9AGAM</name>
<reference evidence="9 10" key="1">
    <citation type="submission" date="2014-04" db="EMBL/GenBank/DDBJ databases">
        <authorList>
            <consortium name="DOE Joint Genome Institute"/>
            <person name="Kuo A."/>
            <person name="Kohler A."/>
            <person name="Jargeat P."/>
            <person name="Nagy L.G."/>
            <person name="Floudas D."/>
            <person name="Copeland A."/>
            <person name="Barry K.W."/>
            <person name="Cichocki N."/>
            <person name="Veneault-Fourrey C."/>
            <person name="LaButti K."/>
            <person name="Lindquist E.A."/>
            <person name="Lipzen A."/>
            <person name="Lundell T."/>
            <person name="Morin E."/>
            <person name="Murat C."/>
            <person name="Sun H."/>
            <person name="Tunlid A."/>
            <person name="Henrissat B."/>
            <person name="Grigoriev I.V."/>
            <person name="Hibbett D.S."/>
            <person name="Martin F."/>
            <person name="Nordberg H.P."/>
            <person name="Cantor M.N."/>
            <person name="Hua S.X."/>
        </authorList>
    </citation>
    <scope>NUCLEOTIDE SEQUENCE [LARGE SCALE GENOMIC DNA]</scope>
    <source>
        <strain evidence="9 10">Ve08.2h10</strain>
    </source>
</reference>
<comment type="similarity">
    <text evidence="2">Belongs to the YSP2 family.</text>
</comment>
<dbReference type="Proteomes" id="UP000054538">
    <property type="component" value="Unassembled WGS sequence"/>
</dbReference>
<keyword evidence="3 7" id="KW-0812">Transmembrane</keyword>
<keyword evidence="5 7" id="KW-0472">Membrane</keyword>
<feature type="compositionally biased region" description="Low complexity" evidence="6">
    <location>
        <begin position="32"/>
        <end position="42"/>
    </location>
</feature>
<evidence type="ECO:0000256" key="3">
    <source>
        <dbReference type="ARBA" id="ARBA00022692"/>
    </source>
</evidence>
<dbReference type="GO" id="GO:0032934">
    <property type="term" value="F:sterol binding"/>
    <property type="evidence" value="ECO:0007669"/>
    <property type="project" value="TreeGrafter"/>
</dbReference>
<dbReference type="PANTHER" id="PTHR23319:SF4">
    <property type="entry name" value="GRAM DOMAIN CONTAINING 1B, ISOFORM E"/>
    <property type="match status" value="1"/>
</dbReference>
<dbReference type="GO" id="GO:0005886">
    <property type="term" value="C:plasma membrane"/>
    <property type="evidence" value="ECO:0007669"/>
    <property type="project" value="TreeGrafter"/>
</dbReference>
<feature type="transmembrane region" description="Helical" evidence="7">
    <location>
        <begin position="849"/>
        <end position="868"/>
    </location>
</feature>
<feature type="compositionally biased region" description="Low complexity" evidence="6">
    <location>
        <begin position="12"/>
        <end position="25"/>
    </location>
</feature>
<dbReference type="InterPro" id="IPR051482">
    <property type="entry name" value="Cholesterol_transport"/>
</dbReference>
<keyword evidence="10" id="KW-1185">Reference proteome</keyword>
<dbReference type="EMBL" id="KN824875">
    <property type="protein sequence ID" value="KIK98959.1"/>
    <property type="molecule type" value="Genomic_DNA"/>
</dbReference>
<dbReference type="HOGENOM" id="CLU_007694_0_0_1"/>
<evidence type="ECO:0000256" key="1">
    <source>
        <dbReference type="ARBA" id="ARBA00004167"/>
    </source>
</evidence>
<dbReference type="InterPro" id="IPR011993">
    <property type="entry name" value="PH-like_dom_sf"/>
</dbReference>
<accession>A0A0D0E8Z9</accession>
<dbReference type="Gene3D" id="2.30.29.30">
    <property type="entry name" value="Pleckstrin-homology domain (PH domain)/Phosphotyrosine-binding domain (PTB)"/>
    <property type="match status" value="1"/>
</dbReference>
<feature type="compositionally biased region" description="Low complexity" evidence="6">
    <location>
        <begin position="327"/>
        <end position="341"/>
    </location>
</feature>